<keyword evidence="2" id="KW-1185">Reference proteome</keyword>
<evidence type="ECO:0000313" key="2">
    <source>
        <dbReference type="Proteomes" id="UP000553963"/>
    </source>
</evidence>
<dbReference type="EMBL" id="JACIDS010000006">
    <property type="protein sequence ID" value="MBB3933338.1"/>
    <property type="molecule type" value="Genomic_DNA"/>
</dbReference>
<protein>
    <submittedName>
        <fullName evidence="1">Uncharacterized protein</fullName>
    </submittedName>
</protein>
<reference evidence="1 2" key="1">
    <citation type="submission" date="2020-08" db="EMBL/GenBank/DDBJ databases">
        <title>Genomic Encyclopedia of Type Strains, Phase IV (KMG-IV): sequencing the most valuable type-strain genomes for metagenomic binning, comparative biology and taxonomic classification.</title>
        <authorList>
            <person name="Goeker M."/>
        </authorList>
    </citation>
    <scope>NUCLEOTIDE SEQUENCE [LARGE SCALE GENOMIC DNA]</scope>
    <source>
        <strain evidence="1 2">DSM 25966</strain>
    </source>
</reference>
<name>A0A840AW02_9HYPH</name>
<sequence length="86" mass="9735">MLESADYYVEFDGFEGRSMISHDGVAVARFESHDDALRMATHLANSASELGMYARVIEVDDDRHGSIIFERDPIDEADLPWDDVEI</sequence>
<dbReference type="RefSeq" id="WP_183401002.1">
    <property type="nucleotide sequence ID" value="NZ_JACIDS010000006.1"/>
</dbReference>
<dbReference type="AlphaFoldDB" id="A0A840AW02"/>
<proteinExistence type="predicted"/>
<accession>A0A840AW02</accession>
<organism evidence="1 2">
    <name type="scientific">Kaistia hirudinis</name>
    <dbReference type="NCBI Taxonomy" id="1293440"/>
    <lineage>
        <taxon>Bacteria</taxon>
        <taxon>Pseudomonadati</taxon>
        <taxon>Pseudomonadota</taxon>
        <taxon>Alphaproteobacteria</taxon>
        <taxon>Hyphomicrobiales</taxon>
        <taxon>Kaistiaceae</taxon>
        <taxon>Kaistia</taxon>
    </lineage>
</organism>
<dbReference type="Proteomes" id="UP000553963">
    <property type="component" value="Unassembled WGS sequence"/>
</dbReference>
<comment type="caution">
    <text evidence="1">The sequence shown here is derived from an EMBL/GenBank/DDBJ whole genome shotgun (WGS) entry which is preliminary data.</text>
</comment>
<evidence type="ECO:0000313" key="1">
    <source>
        <dbReference type="EMBL" id="MBB3933338.1"/>
    </source>
</evidence>
<gene>
    <name evidence="1" type="ORF">GGR25_004411</name>
</gene>